<reference evidence="1" key="1">
    <citation type="journal article" date="2018" name="Genome Biol.">
        <title>SKESA: strategic k-mer extension for scrupulous assemblies.</title>
        <authorList>
            <person name="Souvorov A."/>
            <person name="Agarwala R."/>
            <person name="Lipman D.J."/>
        </authorList>
    </citation>
    <scope>NUCLEOTIDE SEQUENCE</scope>
    <source>
        <strain evidence="1">RS189</strain>
    </source>
</reference>
<sequence length="106" mass="11855">MDYSKLSDHEINVKVGTAIGFVAKLMAVNKQTDYCNNPVDAWPIIVENRITVMIDDTTTEWSSASVQDFCDTNAFQHSNCHKNPLRAAMITFLMMQDSANVQDNPA</sequence>
<accession>A0AA37Z8D7</accession>
<dbReference type="EMBL" id="DACUGV010000003">
    <property type="protein sequence ID" value="HAT7592746.1"/>
    <property type="molecule type" value="Genomic_DNA"/>
</dbReference>
<evidence type="ECO:0000313" key="1">
    <source>
        <dbReference type="EMBL" id="HAT7592746.1"/>
    </source>
</evidence>
<proteinExistence type="predicted"/>
<dbReference type="InterPro" id="IPR019701">
    <property type="entry name" value="Phage_P22_NinX"/>
</dbReference>
<name>A0AA37Z8D7_9ENTR</name>
<comment type="caution">
    <text evidence="1">The sequence shown here is derived from an EMBL/GenBank/DDBJ whole genome shotgun (WGS) entry which is preliminary data.</text>
</comment>
<dbReference type="Pfam" id="PF10765">
    <property type="entry name" value="Phage_P22_NinX"/>
    <property type="match status" value="1"/>
</dbReference>
<gene>
    <name evidence="1" type="ORF">JAW44_002502</name>
</gene>
<reference evidence="1" key="2">
    <citation type="submission" date="2020-11" db="EMBL/GenBank/DDBJ databases">
        <authorList>
            <consortium name="NCBI Pathogen Detection Project"/>
        </authorList>
    </citation>
    <scope>NUCLEOTIDE SEQUENCE</scope>
    <source>
        <strain evidence="1">RS189</strain>
    </source>
</reference>
<organism evidence="1 2">
    <name type="scientific">Citrobacter werkmanii</name>
    <dbReference type="NCBI Taxonomy" id="67827"/>
    <lineage>
        <taxon>Bacteria</taxon>
        <taxon>Pseudomonadati</taxon>
        <taxon>Pseudomonadota</taxon>
        <taxon>Gammaproteobacteria</taxon>
        <taxon>Enterobacterales</taxon>
        <taxon>Enterobacteriaceae</taxon>
        <taxon>Citrobacter</taxon>
        <taxon>Citrobacter freundii complex</taxon>
    </lineage>
</organism>
<dbReference type="AlphaFoldDB" id="A0AA37Z8D7"/>
<protein>
    <submittedName>
        <fullName evidence="1">DUF2591 domain-containing protein</fullName>
    </submittedName>
</protein>
<evidence type="ECO:0000313" key="2">
    <source>
        <dbReference type="Proteomes" id="UP000867745"/>
    </source>
</evidence>
<dbReference type="Proteomes" id="UP000867745">
    <property type="component" value="Unassembled WGS sequence"/>
</dbReference>